<organism evidence="2 3">
    <name type="scientific">Liparis tanakae</name>
    <name type="common">Tanaka's snailfish</name>
    <dbReference type="NCBI Taxonomy" id="230148"/>
    <lineage>
        <taxon>Eukaryota</taxon>
        <taxon>Metazoa</taxon>
        <taxon>Chordata</taxon>
        <taxon>Craniata</taxon>
        <taxon>Vertebrata</taxon>
        <taxon>Euteleostomi</taxon>
        <taxon>Actinopterygii</taxon>
        <taxon>Neopterygii</taxon>
        <taxon>Teleostei</taxon>
        <taxon>Neoteleostei</taxon>
        <taxon>Acanthomorphata</taxon>
        <taxon>Eupercaria</taxon>
        <taxon>Perciformes</taxon>
        <taxon>Cottioidei</taxon>
        <taxon>Cottales</taxon>
        <taxon>Liparidae</taxon>
        <taxon>Liparis</taxon>
    </lineage>
</organism>
<evidence type="ECO:0000313" key="3">
    <source>
        <dbReference type="Proteomes" id="UP000314294"/>
    </source>
</evidence>
<comment type="caution">
    <text evidence="2">The sequence shown here is derived from an EMBL/GenBank/DDBJ whole genome shotgun (WGS) entry which is preliminary data.</text>
</comment>
<feature type="transmembrane region" description="Helical" evidence="1">
    <location>
        <begin position="101"/>
        <end position="119"/>
    </location>
</feature>
<feature type="transmembrane region" description="Helical" evidence="1">
    <location>
        <begin position="12"/>
        <end position="39"/>
    </location>
</feature>
<dbReference type="EMBL" id="SRLO01000005">
    <property type="protein sequence ID" value="TNN88423.1"/>
    <property type="molecule type" value="Genomic_DNA"/>
</dbReference>
<dbReference type="Proteomes" id="UP000314294">
    <property type="component" value="Unassembled WGS sequence"/>
</dbReference>
<dbReference type="AlphaFoldDB" id="A0A4Z2JF61"/>
<accession>A0A4Z2JF61</accession>
<keyword evidence="1" id="KW-1133">Transmembrane helix</keyword>
<dbReference type="GO" id="GO:0005524">
    <property type="term" value="F:ATP binding"/>
    <property type="evidence" value="ECO:0007669"/>
    <property type="project" value="UniProtKB-KW"/>
</dbReference>
<evidence type="ECO:0000313" key="2">
    <source>
        <dbReference type="EMBL" id="TNN88423.1"/>
    </source>
</evidence>
<reference evidence="2 3" key="1">
    <citation type="submission" date="2019-03" db="EMBL/GenBank/DDBJ databases">
        <title>First draft genome of Liparis tanakae, snailfish: a comprehensive survey of snailfish specific genes.</title>
        <authorList>
            <person name="Kim W."/>
            <person name="Song I."/>
            <person name="Jeong J.-H."/>
            <person name="Kim D."/>
            <person name="Kim S."/>
            <person name="Ryu S."/>
            <person name="Song J.Y."/>
            <person name="Lee S.K."/>
        </authorList>
    </citation>
    <scope>NUCLEOTIDE SEQUENCE [LARGE SCALE GENOMIC DNA]</scope>
    <source>
        <tissue evidence="2">Muscle</tissue>
    </source>
</reference>
<keyword evidence="2" id="KW-0547">Nucleotide-binding</keyword>
<keyword evidence="1" id="KW-0472">Membrane</keyword>
<dbReference type="OrthoDB" id="8790008at2759"/>
<keyword evidence="1" id="KW-0812">Transmembrane</keyword>
<proteinExistence type="predicted"/>
<keyword evidence="2" id="KW-0067">ATP-binding</keyword>
<evidence type="ECO:0000256" key="1">
    <source>
        <dbReference type="SAM" id="Phobius"/>
    </source>
</evidence>
<keyword evidence="3" id="KW-1185">Reference proteome</keyword>
<sequence length="128" mass="14946">MYPMSYIFSIPSTAYVSLSCINLFIGINSSAITFILELFENNRSLLMFNEWLKKGLLVLPHFCLGRGLIDMAMSQAVTDVYARFGEEYIQDPFRWDFVGKYIAFMAVEGFVFFTLNVLIQYRFFVSHW</sequence>
<gene>
    <name evidence="2" type="primary">Abca4_1</name>
    <name evidence="2" type="ORF">EYF80_001205</name>
</gene>
<protein>
    <submittedName>
        <fullName evidence="2">Retinal-specific ATP-binding cassette transporter</fullName>
    </submittedName>
</protein>
<name>A0A4Z2JF61_9TELE</name>